<proteinExistence type="predicted"/>
<keyword evidence="3" id="KW-1133">Transmembrane helix</keyword>
<evidence type="ECO:0000259" key="4">
    <source>
        <dbReference type="PROSITE" id="PS50026"/>
    </source>
</evidence>
<dbReference type="STRING" id="164328.H3HE27"/>
<dbReference type="VEuPathDB" id="FungiDB:KRP22_3671"/>
<reference evidence="5" key="2">
    <citation type="submission" date="2015-06" db="UniProtKB">
        <authorList>
            <consortium name="EnsemblProtists"/>
        </authorList>
    </citation>
    <scope>IDENTIFICATION</scope>
    <source>
        <strain evidence="5">Pr102</strain>
    </source>
</reference>
<organism evidence="5 6">
    <name type="scientific">Phytophthora ramorum</name>
    <name type="common">Sudden oak death agent</name>
    <dbReference type="NCBI Taxonomy" id="164328"/>
    <lineage>
        <taxon>Eukaryota</taxon>
        <taxon>Sar</taxon>
        <taxon>Stramenopiles</taxon>
        <taxon>Oomycota</taxon>
        <taxon>Peronosporomycetes</taxon>
        <taxon>Peronosporales</taxon>
        <taxon>Peronosporaceae</taxon>
        <taxon>Phytophthora</taxon>
    </lineage>
</organism>
<accession>H3HE27</accession>
<dbReference type="EMBL" id="DS566096">
    <property type="status" value="NOT_ANNOTATED_CDS"/>
    <property type="molecule type" value="Genomic_DNA"/>
</dbReference>
<dbReference type="InterPro" id="IPR000742">
    <property type="entry name" value="EGF"/>
</dbReference>
<evidence type="ECO:0000313" key="5">
    <source>
        <dbReference type="EnsemblProtists" id="Phyra96710"/>
    </source>
</evidence>
<dbReference type="Gene3D" id="2.10.25.10">
    <property type="entry name" value="Laminin"/>
    <property type="match status" value="1"/>
</dbReference>
<dbReference type="Pfam" id="PF03358">
    <property type="entry name" value="FMN_red"/>
    <property type="match status" value="1"/>
</dbReference>
<comment type="caution">
    <text evidence="2">Lacks conserved residue(s) required for the propagation of feature annotation.</text>
</comment>
<dbReference type="Pfam" id="PF07974">
    <property type="entry name" value="EGF_2"/>
    <property type="match status" value="1"/>
</dbReference>
<dbReference type="GO" id="GO:0016491">
    <property type="term" value="F:oxidoreductase activity"/>
    <property type="evidence" value="ECO:0007669"/>
    <property type="project" value="InterPro"/>
</dbReference>
<dbReference type="VEuPathDB" id="FungiDB:KRP23_5602"/>
<reference evidence="6" key="1">
    <citation type="journal article" date="2006" name="Science">
        <title>Phytophthora genome sequences uncover evolutionary origins and mechanisms of pathogenesis.</title>
        <authorList>
            <person name="Tyler B.M."/>
            <person name="Tripathy S."/>
            <person name="Zhang X."/>
            <person name="Dehal P."/>
            <person name="Jiang R.H."/>
            <person name="Aerts A."/>
            <person name="Arredondo F.D."/>
            <person name="Baxter L."/>
            <person name="Bensasson D."/>
            <person name="Beynon J.L."/>
            <person name="Chapman J."/>
            <person name="Damasceno C.M."/>
            <person name="Dorrance A.E."/>
            <person name="Dou D."/>
            <person name="Dickerman A.W."/>
            <person name="Dubchak I.L."/>
            <person name="Garbelotto M."/>
            <person name="Gijzen M."/>
            <person name="Gordon S.G."/>
            <person name="Govers F."/>
            <person name="Grunwald N.J."/>
            <person name="Huang W."/>
            <person name="Ivors K.L."/>
            <person name="Jones R.W."/>
            <person name="Kamoun S."/>
            <person name="Krampis K."/>
            <person name="Lamour K.H."/>
            <person name="Lee M.K."/>
            <person name="McDonald W.H."/>
            <person name="Medina M."/>
            <person name="Meijer H.J."/>
            <person name="Nordberg E.K."/>
            <person name="Maclean D.J."/>
            <person name="Ospina-Giraldo M.D."/>
            <person name="Morris P.F."/>
            <person name="Phuntumart V."/>
            <person name="Putnam N.H."/>
            <person name="Rash S."/>
            <person name="Rose J.K."/>
            <person name="Sakihama Y."/>
            <person name="Salamov A.A."/>
            <person name="Savidor A."/>
            <person name="Scheuring C.F."/>
            <person name="Smith B.M."/>
            <person name="Sobral B.W."/>
            <person name="Terry A."/>
            <person name="Torto-Alalibo T.A."/>
            <person name="Win J."/>
            <person name="Xu Z."/>
            <person name="Zhang H."/>
            <person name="Grigoriev I.V."/>
            <person name="Rokhsar D.S."/>
            <person name="Boore J.L."/>
        </authorList>
    </citation>
    <scope>NUCLEOTIDE SEQUENCE [LARGE SCALE GENOMIC DNA]</scope>
    <source>
        <strain evidence="6">Pr102</strain>
    </source>
</reference>
<dbReference type="VEuPathDB" id="FungiDB:KRP23_5601"/>
<name>H3HE27_PHYRM</name>
<dbReference type="PROSITE" id="PS00022">
    <property type="entry name" value="EGF_1"/>
    <property type="match status" value="1"/>
</dbReference>
<keyword evidence="3" id="KW-0472">Membrane</keyword>
<dbReference type="InterPro" id="IPR029039">
    <property type="entry name" value="Flavoprotein-like_sf"/>
</dbReference>
<dbReference type="PROSITE" id="PS01186">
    <property type="entry name" value="EGF_2"/>
    <property type="match status" value="1"/>
</dbReference>
<dbReference type="InterPro" id="IPR002049">
    <property type="entry name" value="LE_dom"/>
</dbReference>
<feature type="disulfide bond" evidence="2">
    <location>
        <begin position="517"/>
        <end position="526"/>
    </location>
</feature>
<dbReference type="eggNOG" id="KOG1225">
    <property type="taxonomic scope" value="Eukaryota"/>
</dbReference>
<keyword evidence="6" id="KW-1185">Reference proteome</keyword>
<dbReference type="InterPro" id="IPR052108">
    <property type="entry name" value="MEGF/SIB"/>
</dbReference>
<protein>
    <recommendedName>
        <fullName evidence="4">EGF-like domain-containing protein</fullName>
    </recommendedName>
</protein>
<dbReference type="AlphaFoldDB" id="H3HE27"/>
<dbReference type="InterPro" id="IPR005025">
    <property type="entry name" value="FMN_Rdtase-like_dom"/>
</dbReference>
<dbReference type="OMA" id="QQFICAA"/>
<dbReference type="InParanoid" id="H3HE27"/>
<dbReference type="SUPFAM" id="SSF52218">
    <property type="entry name" value="Flavoproteins"/>
    <property type="match status" value="1"/>
</dbReference>
<dbReference type="PANTHER" id="PTHR24035:SF109">
    <property type="entry name" value="PROTEIN DRAPER"/>
    <property type="match status" value="1"/>
</dbReference>
<dbReference type="HOGENOM" id="CLU_005568_0_1_1"/>
<dbReference type="PROSITE" id="PS50026">
    <property type="entry name" value="EGF_3"/>
    <property type="match status" value="1"/>
</dbReference>
<feature type="domain" description="EGF-like" evidence="4">
    <location>
        <begin position="490"/>
        <end position="527"/>
    </location>
</feature>
<dbReference type="VEuPathDB" id="FungiDB:KRP22_3672"/>
<evidence type="ECO:0000256" key="3">
    <source>
        <dbReference type="SAM" id="Phobius"/>
    </source>
</evidence>
<evidence type="ECO:0000256" key="1">
    <source>
        <dbReference type="ARBA" id="ARBA00023157"/>
    </source>
</evidence>
<keyword evidence="1 2" id="KW-1015">Disulfide bond</keyword>
<dbReference type="Gene3D" id="3.40.50.360">
    <property type="match status" value="1"/>
</dbReference>
<feature type="transmembrane region" description="Helical" evidence="3">
    <location>
        <begin position="835"/>
        <end position="857"/>
    </location>
</feature>
<dbReference type="CDD" id="cd00055">
    <property type="entry name" value="EGF_Lam"/>
    <property type="match status" value="1"/>
</dbReference>
<keyword evidence="2" id="KW-0245">EGF-like domain</keyword>
<evidence type="ECO:0000256" key="2">
    <source>
        <dbReference type="PROSITE-ProRule" id="PRU00076"/>
    </source>
</evidence>
<dbReference type="Proteomes" id="UP000005238">
    <property type="component" value="Unassembled WGS sequence"/>
</dbReference>
<dbReference type="EnsemblProtists" id="Phyra96710">
    <property type="protein sequence ID" value="Phyra96710"/>
    <property type="gene ID" value="Phyra96710"/>
</dbReference>
<evidence type="ECO:0000313" key="6">
    <source>
        <dbReference type="Proteomes" id="UP000005238"/>
    </source>
</evidence>
<dbReference type="PANTHER" id="PTHR24035">
    <property type="entry name" value="MULTIPLE EPIDERMAL GROWTH FACTOR-LIKE DOMAINS PROTEIN"/>
    <property type="match status" value="1"/>
</dbReference>
<sequence>MQTLAENEVVSRELYDRDVFDSLGPSIATSLLALKGVEAITVTRADPLPTRTEWGVTFPTTNTKQNAVAPGWRTVEIQQFICAADSGVFAITFGNETVRNIPYNADSNTFLAFLSKLTFYGKISVSLMTNTGGSTSSVCTPGGTFVTMTFTNLWHRALLADLPPMTFSILDLKSVVTLFLNNANGFLDTETKEVVKGFDSCRVMEEQQFLCGATSGNFALTFEDGAKLSGLPFSITADTLKSTIQSSVPYIVDVDVTFADGQTAFCSDFGTTSTIRFVVVKVTNGDGDLAEIVADQTNGGTNGLAHLSNRLQFAPSFTESVKGAISPTGQMQAPVGQGGGSFTVSFRGATTRPIKAHATMQRMKTLLLELPSIQGIAVSFSGSQACETPANLARLTFTQNFGNLPTVVADDSKMSVGSSVTAVGGGKTIAGVVTVDGTKESEVCSNRGYCDETTVGRCICHTGYTNSDGNARPTAAPALKVGVVEIAPKDADNVAHQLRSECSTAGECDRSNGQCKCHAPYTGSACELMSCGGSDVECNGNGQCLALSDLAPMTRVNGVTRGFMYGDDPNDVTTWDAHRIRTCLCDPFYFGYDCSLKECPRGDDFYTDDDDIERQLVQCIADAGSFTLTFRDETTVKIAFDATAATVKAALDELSTIGEVAVTFSGGAAACSNSVNTVIKVDFLTELGDLPPLSGSNTLLQDRINGNAQDGSGSLVFVTDGGTLLGETSVKGTRENAFCSNHGVCDFSTGICTCHANFGGSDGNGGPGTIANCGFHELKYLTGAARMNSQGILSRSEMHPLRPPRVPVAPTYTQLQHLGGSDAPRNSDAWRLRRAAGVLLLIFCLGMAVSLVHIIGISQEVLARLEHQQPSLLRQPHTQSRDVLAAVEIGTRNILGNETTSLRVRTLDNVSFMEDVMWADAVILGSHVVNANVEPKMAKFLSDWSFSEDLSQKVGAVFVTSGGLSAGEELTMVNLLHSLMIFRMIIVGGERWTSAFDLSRQN</sequence>
<dbReference type="InterPro" id="IPR013111">
    <property type="entry name" value="EGF_extracell"/>
</dbReference>
<keyword evidence="3" id="KW-0812">Transmembrane</keyword>